<evidence type="ECO:0000313" key="1">
    <source>
        <dbReference type="EMBL" id="CAF5033872.1"/>
    </source>
</evidence>
<dbReference type="AlphaFoldDB" id="A0A8S3DPZ3"/>
<protein>
    <submittedName>
        <fullName evidence="1">Uncharacterized protein</fullName>
    </submittedName>
</protein>
<reference evidence="1" key="1">
    <citation type="submission" date="2021-02" db="EMBL/GenBank/DDBJ databases">
        <authorList>
            <person name="Nowell W R."/>
        </authorList>
    </citation>
    <scope>NUCLEOTIDE SEQUENCE</scope>
</reference>
<dbReference type="EMBL" id="CAJOBJ010221379">
    <property type="protein sequence ID" value="CAF5033872.1"/>
    <property type="molecule type" value="Genomic_DNA"/>
</dbReference>
<sequence length="78" mass="9564">QVRDLVDRLYEENQRIANHIDDLIQQDQFDTQLQNEQGEDHIQKAIEHIELAFEENTREQEYINKEREHFENNQKTIE</sequence>
<accession>A0A8S3DPZ3</accession>
<gene>
    <name evidence="1" type="ORF">GIL414_LOCUS59052</name>
</gene>
<proteinExistence type="predicted"/>
<evidence type="ECO:0000313" key="2">
    <source>
        <dbReference type="Proteomes" id="UP000681720"/>
    </source>
</evidence>
<organism evidence="1 2">
    <name type="scientific">Rotaria magnacalcarata</name>
    <dbReference type="NCBI Taxonomy" id="392030"/>
    <lineage>
        <taxon>Eukaryota</taxon>
        <taxon>Metazoa</taxon>
        <taxon>Spiralia</taxon>
        <taxon>Gnathifera</taxon>
        <taxon>Rotifera</taxon>
        <taxon>Eurotatoria</taxon>
        <taxon>Bdelloidea</taxon>
        <taxon>Philodinida</taxon>
        <taxon>Philodinidae</taxon>
        <taxon>Rotaria</taxon>
    </lineage>
</organism>
<comment type="caution">
    <text evidence="1">The sequence shown here is derived from an EMBL/GenBank/DDBJ whole genome shotgun (WGS) entry which is preliminary data.</text>
</comment>
<feature type="non-terminal residue" evidence="1">
    <location>
        <position position="1"/>
    </location>
</feature>
<dbReference type="Proteomes" id="UP000681720">
    <property type="component" value="Unassembled WGS sequence"/>
</dbReference>
<name>A0A8S3DPZ3_9BILA</name>
<feature type="non-terminal residue" evidence="1">
    <location>
        <position position="78"/>
    </location>
</feature>